<dbReference type="RefSeq" id="WP_122635581.1">
    <property type="nucleotide sequence ID" value="NZ_QWIU01000002.1"/>
</dbReference>
<sequence length="109" mass="12231">MKNFIIKLTIISSLIMLVSCTNDHEELPKVADKKDLSVSAIQRQACPSWLTDRGAETLRWSSDRRFILARNLLRGNANLGDYVRGVAICHEVSAYIKFLYDGGISVNAF</sequence>
<evidence type="ECO:0000313" key="1">
    <source>
        <dbReference type="EMBL" id="RNA61440.1"/>
    </source>
</evidence>
<evidence type="ECO:0000313" key="2">
    <source>
        <dbReference type="Proteomes" id="UP000278775"/>
    </source>
</evidence>
<organism evidence="1 2">
    <name type="scientific">Chryseobacterium nematophagum</name>
    <dbReference type="NCBI Taxonomy" id="2305228"/>
    <lineage>
        <taxon>Bacteria</taxon>
        <taxon>Pseudomonadati</taxon>
        <taxon>Bacteroidota</taxon>
        <taxon>Flavobacteriia</taxon>
        <taxon>Flavobacteriales</taxon>
        <taxon>Weeksellaceae</taxon>
        <taxon>Chryseobacterium group</taxon>
        <taxon>Chryseobacterium</taxon>
    </lineage>
</organism>
<dbReference type="Proteomes" id="UP000278775">
    <property type="component" value="Unassembled WGS sequence"/>
</dbReference>
<comment type="caution">
    <text evidence="1">The sequence shown here is derived from an EMBL/GenBank/DDBJ whole genome shotgun (WGS) entry which is preliminary data.</text>
</comment>
<dbReference type="EMBL" id="QWIU01000002">
    <property type="protein sequence ID" value="RNA61440.1"/>
    <property type="molecule type" value="Genomic_DNA"/>
</dbReference>
<proteinExistence type="predicted"/>
<dbReference type="AlphaFoldDB" id="A0A3M7TGU6"/>
<gene>
    <name evidence="1" type="ORF">D1631_05580</name>
</gene>
<dbReference type="OrthoDB" id="1246582at2"/>
<dbReference type="PROSITE" id="PS51257">
    <property type="entry name" value="PROKAR_LIPOPROTEIN"/>
    <property type="match status" value="1"/>
</dbReference>
<accession>A0A3M7TGU6</accession>
<reference evidence="1 2" key="1">
    <citation type="submission" date="2018-08" db="EMBL/GenBank/DDBJ databases">
        <title>Chryseobacterium nematophagum: a novel matrix digesting pathogen of nematodes.</title>
        <authorList>
            <person name="Page A."/>
            <person name="Roberts M."/>
            <person name="Felix M.-A."/>
            <person name="Weir W."/>
        </authorList>
    </citation>
    <scope>NUCLEOTIDE SEQUENCE [LARGE SCALE GENOMIC DNA]</scope>
    <source>
        <strain evidence="1 2">JUb129</strain>
    </source>
</reference>
<name>A0A3M7TGU6_9FLAO</name>
<protein>
    <submittedName>
        <fullName evidence="1">Uncharacterized protein</fullName>
    </submittedName>
</protein>